<dbReference type="EMBL" id="JACIDK010000004">
    <property type="protein sequence ID" value="MBB3892446.1"/>
    <property type="molecule type" value="Genomic_DNA"/>
</dbReference>
<dbReference type="AlphaFoldDB" id="A0A840A1H1"/>
<dbReference type="PROSITE" id="PS51186">
    <property type="entry name" value="GNAT"/>
    <property type="match status" value="1"/>
</dbReference>
<dbReference type="Gene3D" id="3.40.630.30">
    <property type="match status" value="1"/>
</dbReference>
<feature type="domain" description="N-acetyltransferase" evidence="1">
    <location>
        <begin position="1"/>
        <end position="151"/>
    </location>
</feature>
<reference evidence="2 3" key="1">
    <citation type="submission" date="2020-08" db="EMBL/GenBank/DDBJ databases">
        <title>Genomic Encyclopedia of Type Strains, Phase IV (KMG-IV): sequencing the most valuable type-strain genomes for metagenomic binning, comparative biology and taxonomic classification.</title>
        <authorList>
            <person name="Goeker M."/>
        </authorList>
    </citation>
    <scope>NUCLEOTIDE SEQUENCE [LARGE SCALE GENOMIC DNA]</scope>
    <source>
        <strain evidence="2 3">DSM 21793</strain>
    </source>
</reference>
<dbReference type="InterPro" id="IPR000182">
    <property type="entry name" value="GNAT_dom"/>
</dbReference>
<name>A0A840A1H1_9CAUL</name>
<dbReference type="InterPro" id="IPR016181">
    <property type="entry name" value="Acyl_CoA_acyltransferase"/>
</dbReference>
<dbReference type="PANTHER" id="PTHR43072">
    <property type="entry name" value="N-ACETYLTRANSFERASE"/>
    <property type="match status" value="1"/>
</dbReference>
<evidence type="ECO:0000259" key="1">
    <source>
        <dbReference type="PROSITE" id="PS51186"/>
    </source>
</evidence>
<dbReference type="SUPFAM" id="SSF55729">
    <property type="entry name" value="Acyl-CoA N-acyltransferases (Nat)"/>
    <property type="match status" value="1"/>
</dbReference>
<dbReference type="EC" id="2.3.1.183" evidence="2"/>
<dbReference type="Pfam" id="PF00583">
    <property type="entry name" value="Acetyltransf_1"/>
    <property type="match status" value="1"/>
</dbReference>
<accession>A0A840A1H1</accession>
<organism evidence="2 3">
    <name type="scientific">Phenylobacterium haematophilum</name>
    <dbReference type="NCBI Taxonomy" id="98513"/>
    <lineage>
        <taxon>Bacteria</taxon>
        <taxon>Pseudomonadati</taxon>
        <taxon>Pseudomonadota</taxon>
        <taxon>Alphaproteobacteria</taxon>
        <taxon>Caulobacterales</taxon>
        <taxon>Caulobacteraceae</taxon>
        <taxon>Phenylobacterium</taxon>
    </lineage>
</organism>
<gene>
    <name evidence="2" type="ORF">GGQ61_003179</name>
</gene>
<evidence type="ECO:0000313" key="2">
    <source>
        <dbReference type="EMBL" id="MBB3892446.1"/>
    </source>
</evidence>
<dbReference type="PANTHER" id="PTHR43072:SF8">
    <property type="entry name" value="ACYLTRANSFERASE FABY-RELATED"/>
    <property type="match status" value="1"/>
</dbReference>
<sequence>MAEIYGHHVLNGFGTFEEVPPSVQDMAARRQAIVERGLPYLVAEDAGRILGFAYAGPFRPRAAYRYTVEDSVYIAPDALGRGVGKAVLGAVIQACEAFGIRQVVAVIGDSENAGSIGLHRSLGFEHAGVGKGFGWKKGRWVDIVWMRKALNGGDTSAPDAAGMVLGGA</sequence>
<protein>
    <submittedName>
        <fullName evidence="2">Phosphinothricin acetyltransferase</fullName>
        <ecNumber evidence="2">2.3.1.183</ecNumber>
    </submittedName>
</protein>
<proteinExistence type="predicted"/>
<keyword evidence="2" id="KW-0808">Transferase</keyword>
<keyword evidence="2" id="KW-0012">Acyltransferase</keyword>
<comment type="caution">
    <text evidence="2">The sequence shown here is derived from an EMBL/GenBank/DDBJ whole genome shotgun (WGS) entry which is preliminary data.</text>
</comment>
<dbReference type="CDD" id="cd04301">
    <property type="entry name" value="NAT_SF"/>
    <property type="match status" value="1"/>
</dbReference>
<dbReference type="Proteomes" id="UP000530564">
    <property type="component" value="Unassembled WGS sequence"/>
</dbReference>
<evidence type="ECO:0000313" key="3">
    <source>
        <dbReference type="Proteomes" id="UP000530564"/>
    </source>
</evidence>
<keyword evidence="3" id="KW-1185">Reference proteome</keyword>
<dbReference type="GO" id="GO:0102971">
    <property type="term" value="F:phosphinothricin N-acetyltransferase activity"/>
    <property type="evidence" value="ECO:0007669"/>
    <property type="project" value="UniProtKB-EC"/>
</dbReference>